<reference evidence="12" key="1">
    <citation type="submission" date="2020-10" db="EMBL/GenBank/DDBJ databases">
        <authorList>
            <person name="Gilroy R."/>
        </authorList>
    </citation>
    <scope>NUCLEOTIDE SEQUENCE</scope>
    <source>
        <strain evidence="12">B1-8020</strain>
    </source>
</reference>
<protein>
    <recommendedName>
        <fullName evidence="9 10">Large ribosomal subunit protein uL1</fullName>
    </recommendedName>
</protein>
<comment type="subunit">
    <text evidence="10">Part of the 50S ribosomal subunit.</text>
</comment>
<dbReference type="FunFam" id="3.40.50.790:FF:000001">
    <property type="entry name" value="50S ribosomal protein L1"/>
    <property type="match status" value="1"/>
</dbReference>
<reference evidence="12" key="2">
    <citation type="journal article" date="2021" name="PeerJ">
        <title>Extensive microbial diversity within the chicken gut microbiome revealed by metagenomics and culture.</title>
        <authorList>
            <person name="Gilroy R."/>
            <person name="Ravi A."/>
            <person name="Getino M."/>
            <person name="Pursley I."/>
            <person name="Horton D.L."/>
            <person name="Alikhan N.F."/>
            <person name="Baker D."/>
            <person name="Gharbi K."/>
            <person name="Hall N."/>
            <person name="Watson M."/>
            <person name="Adriaenssens E.M."/>
            <person name="Foster-Nyarko E."/>
            <person name="Jarju S."/>
            <person name="Secka A."/>
            <person name="Antonio M."/>
            <person name="Oren A."/>
            <person name="Chaudhuri R.R."/>
            <person name="La Ragione R."/>
            <person name="Hildebrand F."/>
            <person name="Pallen M.J."/>
        </authorList>
    </citation>
    <scope>NUCLEOTIDE SEQUENCE</scope>
    <source>
        <strain evidence="12">B1-8020</strain>
    </source>
</reference>
<organism evidence="12 13">
    <name type="scientific">Candidatus Merdivivens pullicola</name>
    <dbReference type="NCBI Taxonomy" id="2840872"/>
    <lineage>
        <taxon>Bacteria</taxon>
        <taxon>Pseudomonadati</taxon>
        <taxon>Bacteroidota</taxon>
        <taxon>Bacteroidia</taxon>
        <taxon>Bacteroidales</taxon>
        <taxon>Muribaculaceae</taxon>
        <taxon>Muribaculaceae incertae sedis</taxon>
        <taxon>Candidatus Merdivivens</taxon>
    </lineage>
</organism>
<keyword evidence="5 10" id="KW-0810">Translation regulation</keyword>
<accession>A0A9D9IH95</accession>
<dbReference type="HAMAP" id="MF_01318_B">
    <property type="entry name" value="Ribosomal_uL1_B"/>
    <property type="match status" value="1"/>
</dbReference>
<dbReference type="Gene3D" id="3.40.50.790">
    <property type="match status" value="1"/>
</dbReference>
<evidence type="ECO:0000313" key="13">
    <source>
        <dbReference type="Proteomes" id="UP000823604"/>
    </source>
</evidence>
<evidence type="ECO:0000256" key="9">
    <source>
        <dbReference type="ARBA" id="ARBA00035241"/>
    </source>
</evidence>
<dbReference type="PIRSF" id="PIRSF002155">
    <property type="entry name" value="Ribosomal_L1"/>
    <property type="match status" value="1"/>
</dbReference>
<dbReference type="PANTHER" id="PTHR36427">
    <property type="entry name" value="54S RIBOSOMAL PROTEIN L1, MITOCHONDRIAL"/>
    <property type="match status" value="1"/>
</dbReference>
<dbReference type="GO" id="GO:0006412">
    <property type="term" value="P:translation"/>
    <property type="evidence" value="ECO:0007669"/>
    <property type="project" value="UniProtKB-UniRule"/>
</dbReference>
<gene>
    <name evidence="10" type="primary">rplA</name>
    <name evidence="12" type="ORF">IAB81_03765</name>
</gene>
<evidence type="ECO:0000256" key="8">
    <source>
        <dbReference type="ARBA" id="ARBA00023274"/>
    </source>
</evidence>
<dbReference type="GO" id="GO:0015934">
    <property type="term" value="C:large ribosomal subunit"/>
    <property type="evidence" value="ECO:0007669"/>
    <property type="project" value="InterPro"/>
</dbReference>
<evidence type="ECO:0000313" key="12">
    <source>
        <dbReference type="EMBL" id="MBO8472724.1"/>
    </source>
</evidence>
<dbReference type="InterPro" id="IPR002143">
    <property type="entry name" value="Ribosomal_uL1"/>
</dbReference>
<evidence type="ECO:0000256" key="1">
    <source>
        <dbReference type="ARBA" id="ARBA00010531"/>
    </source>
</evidence>
<sequence>MSKLTKNQKIVLEKYDSAKLYNMSEACKLVKDLTYTKFDASVELAVRLGVDPRKANQMVRGVVTLPHGTGKQTRVLVLCTPDKETEAKEAGADYVGLDEYIDKIKGGWTDIDVIICTPSVMPKVGPIGRILGPRGLMPNPKTGTVTMDIAAAVKEVKAGKIDFKVDKTGIVHVAIGKVSFTPEQIYANALELLNTILKLKPQALKGTYIKSISLCSTMSPGINIDVKTFSAAE</sequence>
<name>A0A9D9IH95_9BACT</name>
<dbReference type="InterPro" id="IPR023673">
    <property type="entry name" value="Ribosomal_uL1_CS"/>
</dbReference>
<comment type="function">
    <text evidence="10">Protein L1 is also a translational repressor protein, it controls the translation of the L11 operon by binding to its mRNA.</text>
</comment>
<dbReference type="CDD" id="cd00403">
    <property type="entry name" value="Ribosomal_L1"/>
    <property type="match status" value="1"/>
</dbReference>
<comment type="similarity">
    <text evidence="1 10 11">Belongs to the universal ribosomal protein uL1 family.</text>
</comment>
<comment type="function">
    <text evidence="10">Binds directly to 23S rRNA. The L1 stalk is quite mobile in the ribosome, and is involved in E site tRNA release.</text>
</comment>
<proteinExistence type="inferred from homology"/>
<dbReference type="GO" id="GO:0019843">
    <property type="term" value="F:rRNA binding"/>
    <property type="evidence" value="ECO:0007669"/>
    <property type="project" value="UniProtKB-UniRule"/>
</dbReference>
<evidence type="ECO:0000256" key="11">
    <source>
        <dbReference type="RuleBase" id="RU000659"/>
    </source>
</evidence>
<dbReference type="GO" id="GO:0003735">
    <property type="term" value="F:structural constituent of ribosome"/>
    <property type="evidence" value="ECO:0007669"/>
    <property type="project" value="InterPro"/>
</dbReference>
<dbReference type="PROSITE" id="PS01199">
    <property type="entry name" value="RIBOSOMAL_L1"/>
    <property type="match status" value="1"/>
</dbReference>
<keyword evidence="3 10" id="KW-0820">tRNA-binding</keyword>
<keyword evidence="2 10" id="KW-0678">Repressor</keyword>
<dbReference type="GO" id="GO:0006417">
    <property type="term" value="P:regulation of translation"/>
    <property type="evidence" value="ECO:0007669"/>
    <property type="project" value="UniProtKB-KW"/>
</dbReference>
<evidence type="ECO:0000256" key="5">
    <source>
        <dbReference type="ARBA" id="ARBA00022845"/>
    </source>
</evidence>
<keyword evidence="7 10" id="KW-0689">Ribosomal protein</keyword>
<dbReference type="InterPro" id="IPR028364">
    <property type="entry name" value="Ribosomal_uL1/biogenesis"/>
</dbReference>
<comment type="caution">
    <text evidence="12">The sequence shown here is derived from an EMBL/GenBank/DDBJ whole genome shotgun (WGS) entry which is preliminary data.</text>
</comment>
<evidence type="ECO:0000256" key="4">
    <source>
        <dbReference type="ARBA" id="ARBA00022730"/>
    </source>
</evidence>
<dbReference type="EMBL" id="JADIMA010000036">
    <property type="protein sequence ID" value="MBO8472724.1"/>
    <property type="molecule type" value="Genomic_DNA"/>
</dbReference>
<keyword evidence="4 10" id="KW-0699">rRNA-binding</keyword>
<dbReference type="NCBIfam" id="TIGR01169">
    <property type="entry name" value="rplA_bact"/>
    <property type="match status" value="1"/>
</dbReference>
<dbReference type="SUPFAM" id="SSF56808">
    <property type="entry name" value="Ribosomal protein L1"/>
    <property type="match status" value="1"/>
</dbReference>
<dbReference type="InterPro" id="IPR005878">
    <property type="entry name" value="Ribosom_uL1_bac-type"/>
</dbReference>
<dbReference type="Pfam" id="PF00687">
    <property type="entry name" value="Ribosomal_L1"/>
    <property type="match status" value="1"/>
</dbReference>
<dbReference type="Proteomes" id="UP000823604">
    <property type="component" value="Unassembled WGS sequence"/>
</dbReference>
<dbReference type="GO" id="GO:0000049">
    <property type="term" value="F:tRNA binding"/>
    <property type="evidence" value="ECO:0007669"/>
    <property type="project" value="UniProtKB-KW"/>
</dbReference>
<dbReference type="InterPro" id="IPR023674">
    <property type="entry name" value="Ribosomal_uL1-like"/>
</dbReference>
<dbReference type="PANTHER" id="PTHR36427:SF3">
    <property type="entry name" value="LARGE RIBOSOMAL SUBUNIT PROTEIN UL1M"/>
    <property type="match status" value="1"/>
</dbReference>
<dbReference type="Gene3D" id="3.30.190.20">
    <property type="match status" value="1"/>
</dbReference>
<keyword evidence="6 10" id="KW-0694">RNA-binding</keyword>
<evidence type="ECO:0000256" key="7">
    <source>
        <dbReference type="ARBA" id="ARBA00022980"/>
    </source>
</evidence>
<dbReference type="InterPro" id="IPR016095">
    <property type="entry name" value="Ribosomal_uL1_3-a/b-sand"/>
</dbReference>
<evidence type="ECO:0000256" key="2">
    <source>
        <dbReference type="ARBA" id="ARBA00022491"/>
    </source>
</evidence>
<keyword evidence="8 10" id="KW-0687">Ribonucleoprotein</keyword>
<evidence type="ECO:0000256" key="10">
    <source>
        <dbReference type="HAMAP-Rule" id="MF_01318"/>
    </source>
</evidence>
<dbReference type="AlphaFoldDB" id="A0A9D9IH95"/>
<evidence type="ECO:0000256" key="6">
    <source>
        <dbReference type="ARBA" id="ARBA00022884"/>
    </source>
</evidence>
<evidence type="ECO:0000256" key="3">
    <source>
        <dbReference type="ARBA" id="ARBA00022555"/>
    </source>
</evidence>